<accession>A0A151GR81</accession>
<feature type="region of interest" description="Disordered" evidence="1">
    <location>
        <begin position="130"/>
        <end position="211"/>
    </location>
</feature>
<feature type="region of interest" description="Disordered" evidence="1">
    <location>
        <begin position="80"/>
        <end position="113"/>
    </location>
</feature>
<name>A0A151GR81_DRECN</name>
<dbReference type="STRING" id="98403.A0A151GR81"/>
<evidence type="ECO:0000256" key="1">
    <source>
        <dbReference type="SAM" id="MobiDB-lite"/>
    </source>
</evidence>
<organism evidence="3 4">
    <name type="scientific">Drechmeria coniospora</name>
    <name type="common">Nematophagous fungus</name>
    <name type="synonym">Meria coniospora</name>
    <dbReference type="NCBI Taxonomy" id="98403"/>
    <lineage>
        <taxon>Eukaryota</taxon>
        <taxon>Fungi</taxon>
        <taxon>Dikarya</taxon>
        <taxon>Ascomycota</taxon>
        <taxon>Pezizomycotina</taxon>
        <taxon>Sordariomycetes</taxon>
        <taxon>Hypocreomycetidae</taxon>
        <taxon>Hypocreales</taxon>
        <taxon>Ophiocordycipitaceae</taxon>
        <taxon>Drechmeria</taxon>
    </lineage>
</organism>
<proteinExistence type="predicted"/>
<feature type="transmembrane region" description="Helical" evidence="2">
    <location>
        <begin position="6"/>
        <end position="26"/>
    </location>
</feature>
<sequence length="211" mass="22719">MVSTTGGIIIAVVVLSATAAVGWIVFTQLRARRLGLPPPSLSSYLFWKKGAENGYGTPRPAPGGIVGWFNDQVRKFKSRNNRSATGAYEQPLNGSGGANRGRRGFGPLDPDEAWDARVGQEVGEYDYFEGQELGHGPGRSEYAGGGSYNASPTVTPSAKFDEAGRSRLSTREPADAPAVRMNPFGDDAASSLRGSRQKLDHMELRDPRENF</sequence>
<reference evidence="3 4" key="1">
    <citation type="journal article" date="2016" name="Sci. Rep.">
        <title>Insights into Adaptations to a Near-Obligate Nematode Endoparasitic Lifestyle from the Finished Genome of Drechmeria coniospora.</title>
        <authorList>
            <person name="Zhang L."/>
            <person name="Zhou Z."/>
            <person name="Guo Q."/>
            <person name="Fokkens L."/>
            <person name="Miskei M."/>
            <person name="Pocsi I."/>
            <person name="Zhang W."/>
            <person name="Chen M."/>
            <person name="Wang L."/>
            <person name="Sun Y."/>
            <person name="Donzelli B.G."/>
            <person name="Gibson D.M."/>
            <person name="Nelson D.R."/>
            <person name="Luo J.G."/>
            <person name="Rep M."/>
            <person name="Liu H."/>
            <person name="Yang S."/>
            <person name="Wang J."/>
            <person name="Krasnoff S.B."/>
            <person name="Xu Y."/>
            <person name="Molnar I."/>
            <person name="Lin M."/>
        </authorList>
    </citation>
    <scope>NUCLEOTIDE SEQUENCE [LARGE SCALE GENOMIC DNA]</scope>
    <source>
        <strain evidence="3 4">ARSEF 6962</strain>
    </source>
</reference>
<keyword evidence="2" id="KW-1133">Transmembrane helix</keyword>
<gene>
    <name evidence="3" type="ORF">DCS_00767</name>
</gene>
<comment type="caution">
    <text evidence="3">The sequence shown here is derived from an EMBL/GenBank/DDBJ whole genome shotgun (WGS) entry which is preliminary data.</text>
</comment>
<evidence type="ECO:0000256" key="2">
    <source>
        <dbReference type="SAM" id="Phobius"/>
    </source>
</evidence>
<keyword evidence="4" id="KW-1185">Reference proteome</keyword>
<dbReference type="Proteomes" id="UP000076580">
    <property type="component" value="Chromosome 01"/>
</dbReference>
<dbReference type="GeneID" id="63713410"/>
<dbReference type="AlphaFoldDB" id="A0A151GR81"/>
<evidence type="ECO:0000313" key="3">
    <source>
        <dbReference type="EMBL" id="KYK59634.1"/>
    </source>
</evidence>
<keyword evidence="2" id="KW-0812">Transmembrane</keyword>
<dbReference type="EMBL" id="LAYC01000001">
    <property type="protein sequence ID" value="KYK59634.1"/>
    <property type="molecule type" value="Genomic_DNA"/>
</dbReference>
<keyword evidence="2" id="KW-0472">Membrane</keyword>
<evidence type="ECO:0008006" key="5">
    <source>
        <dbReference type="Google" id="ProtNLM"/>
    </source>
</evidence>
<evidence type="ECO:0000313" key="4">
    <source>
        <dbReference type="Proteomes" id="UP000076580"/>
    </source>
</evidence>
<feature type="compositionally biased region" description="Basic and acidic residues" evidence="1">
    <location>
        <begin position="197"/>
        <end position="211"/>
    </location>
</feature>
<feature type="compositionally biased region" description="Gly residues" evidence="1">
    <location>
        <begin position="133"/>
        <end position="147"/>
    </location>
</feature>
<dbReference type="InParanoid" id="A0A151GR81"/>
<feature type="compositionally biased region" description="Basic and acidic residues" evidence="1">
    <location>
        <begin position="159"/>
        <end position="174"/>
    </location>
</feature>
<protein>
    <recommendedName>
        <fullName evidence="5">Acid phosphatase-like protein</fullName>
    </recommendedName>
</protein>
<dbReference type="RefSeq" id="XP_040658986.1">
    <property type="nucleotide sequence ID" value="XM_040798103.1"/>
</dbReference>